<reference evidence="3" key="1">
    <citation type="submission" date="2017-05" db="EMBL/GenBank/DDBJ databases">
        <title>Streptomyces olivochromogenes NBRC 3561 whole genome shotgun sequence.</title>
        <authorList>
            <person name="Dohra H."/>
            <person name="Kodani S."/>
        </authorList>
    </citation>
    <scope>NUCLEOTIDE SEQUENCE [LARGE SCALE GENOMIC DNA]</scope>
    <source>
        <strain evidence="3">NBRC 3561</strain>
    </source>
</reference>
<feature type="compositionally biased region" description="Basic and acidic residues" evidence="1">
    <location>
        <begin position="85"/>
        <end position="97"/>
    </location>
</feature>
<dbReference type="RefSeq" id="WP_079065849.1">
    <property type="nucleotide sequence ID" value="NZ_BDQI01000061.1"/>
</dbReference>
<feature type="region of interest" description="Disordered" evidence="1">
    <location>
        <begin position="36"/>
        <end position="97"/>
    </location>
</feature>
<protein>
    <submittedName>
        <fullName evidence="2">Uncharacterized protein</fullName>
    </submittedName>
</protein>
<dbReference type="EMBL" id="BDQI01000061">
    <property type="protein sequence ID" value="GAX58692.1"/>
    <property type="molecule type" value="Genomic_DNA"/>
</dbReference>
<accession>A0A286PGL3</accession>
<comment type="caution">
    <text evidence="2">The sequence shown here is derived from an EMBL/GenBank/DDBJ whole genome shotgun (WGS) entry which is preliminary data.</text>
</comment>
<organism evidence="2 3">
    <name type="scientific">Streptomyces olivochromogenes</name>
    <dbReference type="NCBI Taxonomy" id="1963"/>
    <lineage>
        <taxon>Bacteria</taxon>
        <taxon>Bacillati</taxon>
        <taxon>Actinomycetota</taxon>
        <taxon>Actinomycetes</taxon>
        <taxon>Kitasatosporales</taxon>
        <taxon>Streptomycetaceae</taxon>
        <taxon>Streptomyces</taxon>
    </lineage>
</organism>
<dbReference type="Proteomes" id="UP000217446">
    <property type="component" value="Unassembled WGS sequence"/>
</dbReference>
<evidence type="ECO:0000313" key="3">
    <source>
        <dbReference type="Proteomes" id="UP000217446"/>
    </source>
</evidence>
<sequence>MYYRRGSQDGDNGSILRAFMEVDRATMGPEHLAAKLPAHARRHHDAPTTPTNKSTRKARPGIGGHTCRSQQPRHNDLSALAARPKNPEAVDGVSHER</sequence>
<evidence type="ECO:0000313" key="2">
    <source>
        <dbReference type="EMBL" id="GAX58692.1"/>
    </source>
</evidence>
<dbReference type="AlphaFoldDB" id="A0A286PGL3"/>
<evidence type="ECO:0000256" key="1">
    <source>
        <dbReference type="SAM" id="MobiDB-lite"/>
    </source>
</evidence>
<keyword evidence="3" id="KW-1185">Reference proteome</keyword>
<gene>
    <name evidence="2" type="ORF">SO3561_10267</name>
</gene>
<proteinExistence type="predicted"/>
<name>A0A286PGL3_STROL</name>